<feature type="transmembrane region" description="Helical" evidence="5">
    <location>
        <begin position="477"/>
        <end position="495"/>
    </location>
</feature>
<evidence type="ECO:0000256" key="1">
    <source>
        <dbReference type="ARBA" id="ARBA00004141"/>
    </source>
</evidence>
<gene>
    <name evidence="7" type="ORF">OIDMADRAFT_60484</name>
</gene>
<organism evidence="7 8">
    <name type="scientific">Oidiodendron maius (strain Zn)</name>
    <dbReference type="NCBI Taxonomy" id="913774"/>
    <lineage>
        <taxon>Eukaryota</taxon>
        <taxon>Fungi</taxon>
        <taxon>Dikarya</taxon>
        <taxon>Ascomycota</taxon>
        <taxon>Pezizomycotina</taxon>
        <taxon>Leotiomycetes</taxon>
        <taxon>Leotiomycetes incertae sedis</taxon>
        <taxon>Myxotrichaceae</taxon>
        <taxon>Oidiodendron</taxon>
    </lineage>
</organism>
<reference evidence="7 8" key="1">
    <citation type="submission" date="2014-04" db="EMBL/GenBank/DDBJ databases">
        <authorList>
            <consortium name="DOE Joint Genome Institute"/>
            <person name="Kuo A."/>
            <person name="Martino E."/>
            <person name="Perotto S."/>
            <person name="Kohler A."/>
            <person name="Nagy L.G."/>
            <person name="Floudas D."/>
            <person name="Copeland A."/>
            <person name="Barry K.W."/>
            <person name="Cichocki N."/>
            <person name="Veneault-Fourrey C."/>
            <person name="LaButti K."/>
            <person name="Lindquist E.A."/>
            <person name="Lipzen A."/>
            <person name="Lundell T."/>
            <person name="Morin E."/>
            <person name="Murat C."/>
            <person name="Sun H."/>
            <person name="Tunlid A."/>
            <person name="Henrissat B."/>
            <person name="Grigoriev I.V."/>
            <person name="Hibbett D.S."/>
            <person name="Martin F."/>
            <person name="Nordberg H.P."/>
            <person name="Cantor M.N."/>
            <person name="Hua S.X."/>
        </authorList>
    </citation>
    <scope>NUCLEOTIDE SEQUENCE [LARGE SCALE GENOMIC DNA]</scope>
    <source>
        <strain evidence="7 8">Zn</strain>
    </source>
</reference>
<feature type="transmembrane region" description="Helical" evidence="5">
    <location>
        <begin position="299"/>
        <end position="319"/>
    </location>
</feature>
<keyword evidence="8" id="KW-1185">Reference proteome</keyword>
<accession>A0A0C3CYG8</accession>
<evidence type="ECO:0000313" key="7">
    <source>
        <dbReference type="EMBL" id="KIM94707.1"/>
    </source>
</evidence>
<dbReference type="PANTHER" id="PTHR23501:SF198">
    <property type="entry name" value="AZOLE RESISTANCE PROTEIN 1-RELATED"/>
    <property type="match status" value="1"/>
</dbReference>
<keyword evidence="2 5" id="KW-0812">Transmembrane</keyword>
<dbReference type="STRING" id="913774.A0A0C3CYG8"/>
<evidence type="ECO:0000259" key="6">
    <source>
        <dbReference type="PROSITE" id="PS50850"/>
    </source>
</evidence>
<dbReference type="Pfam" id="PF07690">
    <property type="entry name" value="MFS_1"/>
    <property type="match status" value="1"/>
</dbReference>
<feature type="transmembrane region" description="Helical" evidence="5">
    <location>
        <begin position="268"/>
        <end position="287"/>
    </location>
</feature>
<feature type="transmembrane region" description="Helical" evidence="5">
    <location>
        <begin position="181"/>
        <end position="199"/>
    </location>
</feature>
<dbReference type="Gene3D" id="1.20.1720.10">
    <property type="entry name" value="Multidrug resistance protein D"/>
    <property type="match status" value="1"/>
</dbReference>
<name>A0A0C3CYG8_OIDMZ</name>
<dbReference type="GO" id="GO:0022857">
    <property type="term" value="F:transmembrane transporter activity"/>
    <property type="evidence" value="ECO:0007669"/>
    <property type="project" value="InterPro"/>
</dbReference>
<keyword evidence="4 5" id="KW-0472">Membrane</keyword>
<comment type="subcellular location">
    <subcellularLocation>
        <location evidence="1">Membrane</location>
        <topology evidence="1">Multi-pass membrane protein</topology>
    </subcellularLocation>
</comment>
<dbReference type="HOGENOM" id="CLU_000960_22_1_1"/>
<reference evidence="8" key="2">
    <citation type="submission" date="2015-01" db="EMBL/GenBank/DDBJ databases">
        <title>Evolutionary Origins and Diversification of the Mycorrhizal Mutualists.</title>
        <authorList>
            <consortium name="DOE Joint Genome Institute"/>
            <consortium name="Mycorrhizal Genomics Consortium"/>
            <person name="Kohler A."/>
            <person name="Kuo A."/>
            <person name="Nagy L.G."/>
            <person name="Floudas D."/>
            <person name="Copeland A."/>
            <person name="Barry K.W."/>
            <person name="Cichocki N."/>
            <person name="Veneault-Fourrey C."/>
            <person name="LaButti K."/>
            <person name="Lindquist E.A."/>
            <person name="Lipzen A."/>
            <person name="Lundell T."/>
            <person name="Morin E."/>
            <person name="Murat C."/>
            <person name="Riley R."/>
            <person name="Ohm R."/>
            <person name="Sun H."/>
            <person name="Tunlid A."/>
            <person name="Henrissat B."/>
            <person name="Grigoriev I.V."/>
            <person name="Hibbett D.S."/>
            <person name="Martin F."/>
        </authorList>
    </citation>
    <scope>NUCLEOTIDE SEQUENCE [LARGE SCALE GENOMIC DNA]</scope>
    <source>
        <strain evidence="8">Zn</strain>
    </source>
</reference>
<dbReference type="AlphaFoldDB" id="A0A0C3CYG8"/>
<dbReference type="PROSITE" id="PS50850">
    <property type="entry name" value="MFS"/>
    <property type="match status" value="1"/>
</dbReference>
<dbReference type="InParanoid" id="A0A0C3CYG8"/>
<feature type="transmembrane region" description="Helical" evidence="5">
    <location>
        <begin position="447"/>
        <end position="470"/>
    </location>
</feature>
<sequence length="684" mass="74665">MANKLPEESYGAQLAKSHFIQGPAIPIQSYGRPFISEQVKIPSLRALPTGYSVHIDAGIQSLQLPPSYGWKAPVTLGNQIDFNFETESPLIRAAEEPAKQMFFRRFSQPFVTLSQMYGKKPLGNEVSQRAEQQLTTYPTGLKWFLLLLCGTLPYIIVVLDDTIVATIIPILVAEFHAPSDIGWYASAYFLPLTVLMPLFGKCYSLWKIKWLFFFSLNILLVGSIICATAVSSPMFIAGRATSGTGAAGIINGAMRIIGVSSPRKERIFLEAAGALVMGACTVSGPILGGVMADNFGWRWAFWLNVPIAIGSLVIILTTFPAESQRYAHFNLPVHEKIKRLDPIGACALIASLASLIVVLQSYSTSIELSRRDMILAIVSGASLLVFAFHETFVRPDLALIPRRIFVRRAVWSCCLMLFLLFAGFINFIFFLSIFFQSVKGQSAQSSAISLLPYIVGVSVASVVTGVAVPFVRYYNPFFLLGGICFSVGAGFILIFNEETSLAMKIGYEGLLGFGVGFLMLANLAPCHILLDEKDHSIANGLTFLCSLLGSTISVPVSSALFNRILISRIESLDITLSLKASILEDPTKVHSLVPKENLSAVLSVLVSSIRRTFLFGLCCAIACSISSLLVSWRPVMSFLEQEGKKDEPPQIPRIRPISAIPSFTMLGIEQGASSVQSIQPFIPL</sequence>
<feature type="transmembrane region" description="Helical" evidence="5">
    <location>
        <begin position="211"/>
        <end position="230"/>
    </location>
</feature>
<evidence type="ECO:0000256" key="5">
    <source>
        <dbReference type="SAM" id="Phobius"/>
    </source>
</evidence>
<dbReference type="InterPro" id="IPR036259">
    <property type="entry name" value="MFS_trans_sf"/>
</dbReference>
<evidence type="ECO:0000313" key="8">
    <source>
        <dbReference type="Proteomes" id="UP000054321"/>
    </source>
</evidence>
<keyword evidence="3 5" id="KW-1133">Transmembrane helix</keyword>
<dbReference type="EMBL" id="KN832889">
    <property type="protein sequence ID" value="KIM94707.1"/>
    <property type="molecule type" value="Genomic_DNA"/>
</dbReference>
<feature type="transmembrane region" description="Helical" evidence="5">
    <location>
        <begin position="414"/>
        <end position="435"/>
    </location>
</feature>
<protein>
    <recommendedName>
        <fullName evidence="6">Major facilitator superfamily (MFS) profile domain-containing protein</fullName>
    </recommendedName>
</protein>
<proteinExistence type="predicted"/>
<evidence type="ECO:0000256" key="3">
    <source>
        <dbReference type="ARBA" id="ARBA00022989"/>
    </source>
</evidence>
<dbReference type="Gene3D" id="1.20.1250.20">
    <property type="entry name" value="MFS general substrate transporter like domains"/>
    <property type="match status" value="1"/>
</dbReference>
<feature type="transmembrane region" description="Helical" evidence="5">
    <location>
        <begin position="374"/>
        <end position="393"/>
    </location>
</feature>
<evidence type="ECO:0000256" key="2">
    <source>
        <dbReference type="ARBA" id="ARBA00022692"/>
    </source>
</evidence>
<dbReference type="OrthoDB" id="3546897at2759"/>
<dbReference type="InterPro" id="IPR020846">
    <property type="entry name" value="MFS_dom"/>
</dbReference>
<dbReference type="PANTHER" id="PTHR23501">
    <property type="entry name" value="MAJOR FACILITATOR SUPERFAMILY"/>
    <property type="match status" value="1"/>
</dbReference>
<feature type="transmembrane region" description="Helical" evidence="5">
    <location>
        <begin position="510"/>
        <end position="530"/>
    </location>
</feature>
<dbReference type="InterPro" id="IPR011701">
    <property type="entry name" value="MFS"/>
</dbReference>
<feature type="transmembrane region" description="Helical" evidence="5">
    <location>
        <begin position="340"/>
        <end position="362"/>
    </location>
</feature>
<feature type="transmembrane region" description="Helical" evidence="5">
    <location>
        <begin position="236"/>
        <end position="256"/>
    </location>
</feature>
<feature type="transmembrane region" description="Helical" evidence="5">
    <location>
        <begin position="143"/>
        <end position="169"/>
    </location>
</feature>
<feature type="transmembrane region" description="Helical" evidence="5">
    <location>
        <begin position="537"/>
        <end position="561"/>
    </location>
</feature>
<dbReference type="SUPFAM" id="SSF103473">
    <property type="entry name" value="MFS general substrate transporter"/>
    <property type="match status" value="1"/>
</dbReference>
<feature type="domain" description="Major facilitator superfamily (MFS) profile" evidence="6">
    <location>
        <begin position="146"/>
        <end position="588"/>
    </location>
</feature>
<evidence type="ECO:0000256" key="4">
    <source>
        <dbReference type="ARBA" id="ARBA00023136"/>
    </source>
</evidence>
<dbReference type="Proteomes" id="UP000054321">
    <property type="component" value="Unassembled WGS sequence"/>
</dbReference>
<dbReference type="GO" id="GO:0005886">
    <property type="term" value="C:plasma membrane"/>
    <property type="evidence" value="ECO:0007669"/>
    <property type="project" value="TreeGrafter"/>
</dbReference>